<evidence type="ECO:0000313" key="2">
    <source>
        <dbReference type="Proteomes" id="UP000005239"/>
    </source>
</evidence>
<reference evidence="2" key="1">
    <citation type="journal article" date="2008" name="Nat. Genet.">
        <title>The Pristionchus pacificus genome provides a unique perspective on nematode lifestyle and parasitism.</title>
        <authorList>
            <person name="Dieterich C."/>
            <person name="Clifton S.W."/>
            <person name="Schuster L.N."/>
            <person name="Chinwalla A."/>
            <person name="Delehaunty K."/>
            <person name="Dinkelacker I."/>
            <person name="Fulton L."/>
            <person name="Fulton R."/>
            <person name="Godfrey J."/>
            <person name="Minx P."/>
            <person name="Mitreva M."/>
            <person name="Roeseler W."/>
            <person name="Tian H."/>
            <person name="Witte H."/>
            <person name="Yang S.P."/>
            <person name="Wilson R.K."/>
            <person name="Sommer R.J."/>
        </authorList>
    </citation>
    <scope>NUCLEOTIDE SEQUENCE [LARGE SCALE GENOMIC DNA]</scope>
    <source>
        <strain evidence="2">PS312</strain>
    </source>
</reference>
<organism evidence="1 2">
    <name type="scientific">Pristionchus pacificus</name>
    <name type="common">Parasitic nematode worm</name>
    <dbReference type="NCBI Taxonomy" id="54126"/>
    <lineage>
        <taxon>Eukaryota</taxon>
        <taxon>Metazoa</taxon>
        <taxon>Ecdysozoa</taxon>
        <taxon>Nematoda</taxon>
        <taxon>Chromadorea</taxon>
        <taxon>Rhabditida</taxon>
        <taxon>Rhabditina</taxon>
        <taxon>Diplogasteromorpha</taxon>
        <taxon>Diplogasteroidea</taxon>
        <taxon>Neodiplogasteridae</taxon>
        <taxon>Pristionchus</taxon>
    </lineage>
</organism>
<keyword evidence="2" id="KW-1185">Reference proteome</keyword>
<accession>A0A454Y2P6</accession>
<evidence type="ECO:0000313" key="1">
    <source>
        <dbReference type="EnsemblMetazoa" id="PPA03393.1"/>
    </source>
</evidence>
<gene>
    <name evidence="1" type="primary">WBGene00092947</name>
</gene>
<accession>A0A8R1U5A2</accession>
<protein>
    <submittedName>
        <fullName evidence="1">Uncharacterized protein</fullName>
    </submittedName>
</protein>
<dbReference type="AlphaFoldDB" id="A0A454Y2P6"/>
<dbReference type="Proteomes" id="UP000005239">
    <property type="component" value="Unassembled WGS sequence"/>
</dbReference>
<sequence length="109" mass="12907">MEGFGLHTTLFEEDTYNNLKAPLDRNDRIAPCINADDNVIERQDVILPAPPRKSVFQRLREWISKKRKEKAERSREKQIAQLKMDLIEAKKKMGRIERMIYFAGKKDFQ</sequence>
<dbReference type="EnsemblMetazoa" id="PPA03393.1">
    <property type="protein sequence ID" value="PPA03393.1"/>
    <property type="gene ID" value="WBGene00092947"/>
</dbReference>
<reference evidence="1" key="2">
    <citation type="submission" date="2022-06" db="UniProtKB">
        <authorList>
            <consortium name="EnsemblMetazoa"/>
        </authorList>
    </citation>
    <scope>IDENTIFICATION</scope>
    <source>
        <strain evidence="1">PS312</strain>
    </source>
</reference>
<proteinExistence type="predicted"/>
<name>A0A454Y2P6_PRIPA</name>